<dbReference type="InterPro" id="IPR057125">
    <property type="entry name" value="NXF1/2/3/5-like_LRR"/>
</dbReference>
<reference evidence="7" key="1">
    <citation type="submission" date="2019-11" db="EMBL/GenBank/DDBJ databases">
        <title>The nuclear and mitochondrial genomes of Frieseomelitta varia - a highly eusocial stingless bee (Meliponini) with a permanently sterile worker caste.</title>
        <authorList>
            <person name="Freitas F.C.P."/>
            <person name="Lourenco A.P."/>
            <person name="Nunes F.M.F."/>
            <person name="Paschoal A.R."/>
            <person name="Abreu F.C.P."/>
            <person name="Barbin F.O."/>
            <person name="Bataglia L."/>
            <person name="Cardoso-Junior C.A.M."/>
            <person name="Cervoni M.S."/>
            <person name="Silva S.R."/>
            <person name="Dalarmi F."/>
            <person name="Del Lama M.A."/>
            <person name="Depintor T.S."/>
            <person name="Ferreira K.M."/>
            <person name="Goria P.S."/>
            <person name="Jaskot M.C."/>
            <person name="Lago D.C."/>
            <person name="Luna-Lucena D."/>
            <person name="Moda L.M."/>
            <person name="Nascimento L."/>
            <person name="Pedrino M."/>
            <person name="Rabico F.O."/>
            <person name="Sanches F.C."/>
            <person name="Santos D.E."/>
            <person name="Santos C.G."/>
            <person name="Vieira J."/>
            <person name="Lopes T.F."/>
            <person name="Barchuk A.R."/>
            <person name="Hartfelder K."/>
            <person name="Simoes Z.L.P."/>
            <person name="Bitondi M.M.G."/>
            <person name="Pinheiro D.G."/>
        </authorList>
    </citation>
    <scope>NUCLEOTIDE SEQUENCE</scope>
    <source>
        <strain evidence="7">USP_RPSP 00005682</strain>
        <tissue evidence="7">Whole individual</tissue>
    </source>
</reference>
<dbReference type="PANTHER" id="PTHR10662:SF22">
    <property type="entry name" value="NUCLEAR RNA EXPORT FACTOR 1"/>
    <property type="match status" value="1"/>
</dbReference>
<evidence type="ECO:0000313" key="7">
    <source>
        <dbReference type="EMBL" id="KAF3422434.1"/>
    </source>
</evidence>
<dbReference type="Pfam" id="PF24048">
    <property type="entry name" value="LRR_NXF1-5"/>
    <property type="match status" value="1"/>
</dbReference>
<dbReference type="SUPFAM" id="SSF52058">
    <property type="entry name" value="L domain-like"/>
    <property type="match status" value="1"/>
</dbReference>
<accession>A0A833R6X4</accession>
<evidence type="ECO:0000259" key="6">
    <source>
        <dbReference type="PROSITE" id="PS50177"/>
    </source>
</evidence>
<keyword evidence="3" id="KW-0813">Transport</keyword>
<dbReference type="PROSITE" id="PS50177">
    <property type="entry name" value="NTF2_DOMAIN"/>
    <property type="match status" value="1"/>
</dbReference>
<evidence type="ECO:0000256" key="2">
    <source>
        <dbReference type="ARBA" id="ARBA00009285"/>
    </source>
</evidence>
<dbReference type="InterPro" id="IPR032675">
    <property type="entry name" value="LRR_dom_sf"/>
</dbReference>
<name>A0A833R6X4_9HYME</name>
<proteinExistence type="inferred from homology"/>
<comment type="caution">
    <text evidence="7">The sequence shown here is derived from an EMBL/GenBank/DDBJ whole genome shotgun (WGS) entry which is preliminary data.</text>
</comment>
<comment type="similarity">
    <text evidence="2">Belongs to the NXF family.</text>
</comment>
<dbReference type="PANTHER" id="PTHR10662">
    <property type="entry name" value="NUCLEAR RNA EXPORT FACTOR"/>
    <property type="match status" value="1"/>
</dbReference>
<dbReference type="Pfam" id="PF22602">
    <property type="entry name" value="NXF_NTF2"/>
    <property type="match status" value="1"/>
</dbReference>
<dbReference type="Proteomes" id="UP000655588">
    <property type="component" value="Unassembled WGS sequence"/>
</dbReference>
<feature type="domain" description="NTF2" evidence="6">
    <location>
        <begin position="106"/>
        <end position="137"/>
    </location>
</feature>
<dbReference type="InterPro" id="IPR002075">
    <property type="entry name" value="NTF2_dom"/>
</dbReference>
<dbReference type="Gene3D" id="3.80.10.10">
    <property type="entry name" value="Ribonuclease Inhibitor"/>
    <property type="match status" value="1"/>
</dbReference>
<keyword evidence="4" id="KW-0509">mRNA transport</keyword>
<dbReference type="InterPro" id="IPR018222">
    <property type="entry name" value="Nuclear_transport_factor_2_euk"/>
</dbReference>
<evidence type="ECO:0000256" key="4">
    <source>
        <dbReference type="ARBA" id="ARBA00022816"/>
    </source>
</evidence>
<dbReference type="Gene3D" id="3.10.450.50">
    <property type="match status" value="1"/>
</dbReference>
<dbReference type="InterPro" id="IPR032710">
    <property type="entry name" value="NTF2-like_dom_sf"/>
</dbReference>
<dbReference type="SUPFAM" id="SSF54427">
    <property type="entry name" value="NTF2-like"/>
    <property type="match status" value="1"/>
</dbReference>
<dbReference type="GO" id="GO:0003723">
    <property type="term" value="F:RNA binding"/>
    <property type="evidence" value="ECO:0007669"/>
    <property type="project" value="TreeGrafter"/>
</dbReference>
<organism evidence="7 8">
    <name type="scientific">Frieseomelitta varia</name>
    <dbReference type="NCBI Taxonomy" id="561572"/>
    <lineage>
        <taxon>Eukaryota</taxon>
        <taxon>Metazoa</taxon>
        <taxon>Ecdysozoa</taxon>
        <taxon>Arthropoda</taxon>
        <taxon>Hexapoda</taxon>
        <taxon>Insecta</taxon>
        <taxon>Pterygota</taxon>
        <taxon>Neoptera</taxon>
        <taxon>Endopterygota</taxon>
        <taxon>Hymenoptera</taxon>
        <taxon>Apocrita</taxon>
        <taxon>Aculeata</taxon>
        <taxon>Apoidea</taxon>
        <taxon>Anthophila</taxon>
        <taxon>Apidae</taxon>
        <taxon>Frieseomelitta</taxon>
    </lineage>
</organism>
<keyword evidence="5" id="KW-0539">Nucleus</keyword>
<protein>
    <recommendedName>
        <fullName evidence="6">NTF2 domain-containing protein</fullName>
    </recommendedName>
</protein>
<dbReference type="AlphaFoldDB" id="A0A833R6X4"/>
<dbReference type="EMBL" id="WNWW01000714">
    <property type="protein sequence ID" value="KAF3422434.1"/>
    <property type="molecule type" value="Genomic_DNA"/>
</dbReference>
<evidence type="ECO:0000256" key="3">
    <source>
        <dbReference type="ARBA" id="ARBA00022448"/>
    </source>
</evidence>
<comment type="subcellular location">
    <subcellularLocation>
        <location evidence="1">Nucleus</location>
    </subcellularLocation>
</comment>
<evidence type="ECO:0000256" key="1">
    <source>
        <dbReference type="ARBA" id="ARBA00004123"/>
    </source>
</evidence>
<dbReference type="GO" id="GO:0016973">
    <property type="term" value="P:poly(A)+ mRNA export from nucleus"/>
    <property type="evidence" value="ECO:0007669"/>
    <property type="project" value="TreeGrafter"/>
</dbReference>
<dbReference type="GO" id="GO:0005634">
    <property type="term" value="C:nucleus"/>
    <property type="evidence" value="ECO:0007669"/>
    <property type="project" value="UniProtKB-SubCell"/>
</dbReference>
<evidence type="ECO:0000256" key="5">
    <source>
        <dbReference type="ARBA" id="ARBA00023242"/>
    </source>
</evidence>
<dbReference type="InterPro" id="IPR030217">
    <property type="entry name" value="NXF_fam"/>
</dbReference>
<gene>
    <name evidence="7" type="ORF">E2986_13475</name>
</gene>
<keyword evidence="8" id="KW-1185">Reference proteome</keyword>
<sequence>MVETLRILKLKLLKLKILHIGDNEVKDIEEIDATKDLELKELKLAGNPICNDYQTLIKDVQKRCPELLRLDGMDLQKPILSDAVDAGKIMPASERMLAANAQAQRIANQFLEQYFLIFDSDKRGSLLSAYTRDACLTVFDRHHNSNPNILNGYLMDDRRRNTKKRQKLLKQRRLQIVTYLSEMPRTSPMSTRLRQTSVRLRKQ</sequence>
<evidence type="ECO:0000313" key="8">
    <source>
        <dbReference type="Proteomes" id="UP000655588"/>
    </source>
</evidence>